<evidence type="ECO:0000256" key="7">
    <source>
        <dbReference type="SAM" id="MobiDB-lite"/>
    </source>
</evidence>
<evidence type="ECO:0000256" key="2">
    <source>
        <dbReference type="ARBA" id="ARBA00022679"/>
    </source>
</evidence>
<dbReference type="PaxDb" id="6945-B7P0V8"/>
<keyword evidence="4 6" id="KW-0418">Kinase</keyword>
<sequence length="139" mass="15742">MKATLLDIIQFGVENLNSDVGLCARFVISTRVRCVRSLPGYLFHPCLTEAQYHDTEEKVSLTLRTLEGELNGTYYLLDGMDKKTQQQLIDDHFLSKEGDHFLQAAIAAMKTGKKMRIKKTNNRATSGRAGQPELEHRED</sequence>
<keyword evidence="2 6" id="KW-0808">Transferase</keyword>
<dbReference type="EC" id="2.7.3.3" evidence="1"/>
<evidence type="ECO:0000256" key="4">
    <source>
        <dbReference type="ARBA" id="ARBA00022777"/>
    </source>
</evidence>
<dbReference type="GO" id="GO:0005524">
    <property type="term" value="F:ATP binding"/>
    <property type="evidence" value="ECO:0007669"/>
    <property type="project" value="UniProtKB-UniRule"/>
</dbReference>
<evidence type="ECO:0000256" key="3">
    <source>
        <dbReference type="ARBA" id="ARBA00022741"/>
    </source>
</evidence>
<dbReference type="VEuPathDB" id="VectorBase:ISCI001776"/>
<dbReference type="PANTHER" id="PTHR11547">
    <property type="entry name" value="ARGININE OR CREATINE KINASE"/>
    <property type="match status" value="1"/>
</dbReference>
<dbReference type="VEuPathDB" id="VectorBase:ISCP_036323"/>
<protein>
    <recommendedName>
        <fullName evidence="1">arginine kinase</fullName>
        <ecNumber evidence="1">2.7.3.3</ecNumber>
    </recommendedName>
</protein>
<organism>
    <name type="scientific">Ixodes scapularis</name>
    <name type="common">Black-legged tick</name>
    <name type="synonym">Deer tick</name>
    <dbReference type="NCBI Taxonomy" id="6945"/>
    <lineage>
        <taxon>Eukaryota</taxon>
        <taxon>Metazoa</taxon>
        <taxon>Ecdysozoa</taxon>
        <taxon>Arthropoda</taxon>
        <taxon>Chelicerata</taxon>
        <taxon>Arachnida</taxon>
        <taxon>Acari</taxon>
        <taxon>Parasitiformes</taxon>
        <taxon>Ixodida</taxon>
        <taxon>Ixodoidea</taxon>
        <taxon>Ixodidae</taxon>
        <taxon>Ixodinae</taxon>
        <taxon>Ixodes</taxon>
    </lineage>
</organism>
<gene>
    <name evidence="9" type="ORF">IscW_ISCW001776</name>
</gene>
<reference evidence="10" key="2">
    <citation type="submission" date="2020-05" db="UniProtKB">
        <authorList>
            <consortium name="EnsemblMetazoa"/>
        </authorList>
    </citation>
    <scope>IDENTIFICATION</scope>
    <source>
        <strain evidence="10">wikel</strain>
    </source>
</reference>
<dbReference type="SUPFAM" id="SSF55931">
    <property type="entry name" value="Glutamine synthetase/guanido kinase"/>
    <property type="match status" value="1"/>
</dbReference>
<dbReference type="HOGENOM" id="CLU_1847328_0_0_1"/>
<evidence type="ECO:0000259" key="8">
    <source>
        <dbReference type="PROSITE" id="PS51510"/>
    </source>
</evidence>
<keyword evidence="11" id="KW-1185">Reference proteome</keyword>
<dbReference type="STRING" id="6945.B7P0V8"/>
<evidence type="ECO:0000313" key="9">
    <source>
        <dbReference type="EMBL" id="EEC00230.1"/>
    </source>
</evidence>
<proteinExistence type="inferred from homology"/>
<comment type="similarity">
    <text evidence="6">Belongs to the ATP:guanido phosphotransferase family.</text>
</comment>
<feature type="binding site" evidence="6">
    <location>
        <begin position="29"/>
        <end position="33"/>
    </location>
    <ligand>
        <name>ATP</name>
        <dbReference type="ChEBI" id="CHEBI:30616"/>
    </ligand>
</feature>
<dbReference type="Proteomes" id="UP000001555">
    <property type="component" value="Unassembled WGS sequence"/>
</dbReference>
<dbReference type="EMBL" id="ABJB010421009">
    <property type="status" value="NOT_ANNOTATED_CDS"/>
    <property type="molecule type" value="Genomic_DNA"/>
</dbReference>
<dbReference type="GO" id="GO:0004054">
    <property type="term" value="F:arginine kinase activity"/>
    <property type="evidence" value="ECO:0007669"/>
    <property type="project" value="UniProtKB-EC"/>
</dbReference>
<feature type="region of interest" description="Disordered" evidence="7">
    <location>
        <begin position="116"/>
        <end position="139"/>
    </location>
</feature>
<dbReference type="OrthoDB" id="430219at2759"/>
<dbReference type="PANTHER" id="PTHR11547:SF38">
    <property type="entry name" value="ARGININE KINASE 1-RELATED"/>
    <property type="match status" value="1"/>
</dbReference>
<dbReference type="EnsemblMetazoa" id="ISCW001776-RA">
    <property type="protein sequence ID" value="ISCW001776-PA"/>
    <property type="gene ID" value="ISCW001776"/>
</dbReference>
<evidence type="ECO:0000313" key="11">
    <source>
        <dbReference type="Proteomes" id="UP000001555"/>
    </source>
</evidence>
<feature type="domain" description="Phosphagen kinase C-terminal" evidence="8">
    <location>
        <begin position="26"/>
        <end position="139"/>
    </location>
</feature>
<keyword evidence="3 6" id="KW-0547">Nucleotide-binding</keyword>
<dbReference type="InParanoid" id="B7P0V8"/>
<dbReference type="GO" id="GO:0016301">
    <property type="term" value="F:kinase activity"/>
    <property type="evidence" value="ECO:0000318"/>
    <property type="project" value="GO_Central"/>
</dbReference>
<dbReference type="AlphaFoldDB" id="B7P0V8"/>
<dbReference type="EMBL" id="DS613042">
    <property type="protein sequence ID" value="EEC00230.1"/>
    <property type="molecule type" value="Genomic_DNA"/>
</dbReference>
<reference evidence="9 11" key="1">
    <citation type="submission" date="2008-03" db="EMBL/GenBank/DDBJ databases">
        <title>Annotation of Ixodes scapularis.</title>
        <authorList>
            <consortium name="Ixodes scapularis Genome Project Consortium"/>
            <person name="Caler E."/>
            <person name="Hannick L.I."/>
            <person name="Bidwell S."/>
            <person name="Joardar V."/>
            <person name="Thiagarajan M."/>
            <person name="Amedeo P."/>
            <person name="Galinsky K.J."/>
            <person name="Schobel S."/>
            <person name="Inman J."/>
            <person name="Hostetler J."/>
            <person name="Miller J."/>
            <person name="Hammond M."/>
            <person name="Megy K."/>
            <person name="Lawson D."/>
            <person name="Kodira C."/>
            <person name="Sutton G."/>
            <person name="Meyer J."/>
            <person name="Hill C.A."/>
            <person name="Birren B."/>
            <person name="Nene V."/>
            <person name="Collins F."/>
            <person name="Alarcon-Chaidez F."/>
            <person name="Wikel S."/>
            <person name="Strausberg R."/>
        </authorList>
    </citation>
    <scope>NUCLEOTIDE SEQUENCE [LARGE SCALE GENOMIC DNA]</scope>
    <source>
        <strain evidence="11">Wikel</strain>
        <strain evidence="9">Wikel colony</strain>
    </source>
</reference>
<dbReference type="InterPro" id="IPR022414">
    <property type="entry name" value="ATP-guanido_PTrfase_cat"/>
</dbReference>
<dbReference type="VEuPathDB" id="VectorBase:ISCW001776"/>
<evidence type="ECO:0000256" key="5">
    <source>
        <dbReference type="ARBA" id="ARBA00022840"/>
    </source>
</evidence>
<dbReference type="FunFam" id="3.30.590.10:FF:000038">
    <property type="entry name" value="Arginine kinase, putative"/>
    <property type="match status" value="1"/>
</dbReference>
<dbReference type="Gene3D" id="3.30.590.10">
    <property type="entry name" value="Glutamine synthetase/guanido kinase, catalytic domain"/>
    <property type="match status" value="1"/>
</dbReference>
<name>B7P0V8_IXOSC</name>
<evidence type="ECO:0000256" key="1">
    <source>
        <dbReference type="ARBA" id="ARBA00012230"/>
    </source>
</evidence>
<dbReference type="GO" id="GO:0004111">
    <property type="term" value="F:creatine kinase activity"/>
    <property type="evidence" value="ECO:0007669"/>
    <property type="project" value="InterPro"/>
</dbReference>
<evidence type="ECO:0000256" key="6">
    <source>
        <dbReference type="PROSITE-ProRule" id="PRU00843"/>
    </source>
</evidence>
<keyword evidence="5 6" id="KW-0067">ATP-binding</keyword>
<dbReference type="Pfam" id="PF00217">
    <property type="entry name" value="ATP-gua_Ptrans"/>
    <property type="match status" value="1"/>
</dbReference>
<accession>B7P0V8</accession>
<comment type="caution">
    <text evidence="6">Lacks conserved residue(s) required for the propagation of feature annotation.</text>
</comment>
<evidence type="ECO:0000313" key="10">
    <source>
        <dbReference type="EnsemblMetazoa" id="ISCW001776-PA"/>
    </source>
</evidence>
<feature type="binding site" evidence="6">
    <location>
        <position position="92"/>
    </location>
    <ligand>
        <name>ATP</name>
        <dbReference type="ChEBI" id="CHEBI:30616"/>
    </ligand>
</feature>
<dbReference type="PROSITE" id="PS51510">
    <property type="entry name" value="PHOSPHAGEN_KINASE_C"/>
    <property type="match status" value="1"/>
</dbReference>
<dbReference type="InterPro" id="IPR014746">
    <property type="entry name" value="Gln_synth/guanido_kin_cat_dom"/>
</dbReference>
<dbReference type="InterPro" id="IPR000749">
    <property type="entry name" value="ATP-guanido_PTrfase"/>
</dbReference>
<dbReference type="GO" id="GO:0046314">
    <property type="term" value="P:phosphocreatine biosynthetic process"/>
    <property type="evidence" value="ECO:0007669"/>
    <property type="project" value="InterPro"/>
</dbReference>
<dbReference type="GO" id="GO:0005615">
    <property type="term" value="C:extracellular space"/>
    <property type="evidence" value="ECO:0000318"/>
    <property type="project" value="GO_Central"/>
</dbReference>